<dbReference type="EMBL" id="JWSY01000004">
    <property type="protein sequence ID" value="KIC60577.1"/>
    <property type="molecule type" value="Genomic_DNA"/>
</dbReference>
<feature type="region of interest" description="Disordered" evidence="1">
    <location>
        <begin position="79"/>
        <end position="118"/>
    </location>
</feature>
<dbReference type="RefSeq" id="WP_039244391.1">
    <property type="nucleotide sequence ID" value="NZ_JWSY01000004.1"/>
</dbReference>
<organism evidence="2 3">
    <name type="scientific">Brevundimonas nasdae</name>
    <dbReference type="NCBI Taxonomy" id="172043"/>
    <lineage>
        <taxon>Bacteria</taxon>
        <taxon>Pseudomonadati</taxon>
        <taxon>Pseudomonadota</taxon>
        <taxon>Alphaproteobacteria</taxon>
        <taxon>Caulobacterales</taxon>
        <taxon>Caulobacteraceae</taxon>
        <taxon>Brevundimonas</taxon>
    </lineage>
</organism>
<gene>
    <name evidence="2" type="ORF">RM53_03795</name>
</gene>
<dbReference type="Pfam" id="PF20089">
    <property type="entry name" value="DUF6481"/>
    <property type="match status" value="1"/>
</dbReference>
<evidence type="ECO:0000313" key="2">
    <source>
        <dbReference type="EMBL" id="KIC60577.1"/>
    </source>
</evidence>
<proteinExistence type="predicted"/>
<name>A0A0B4CVY8_9CAUL</name>
<accession>A0A0B4CVY8</accession>
<dbReference type="AlphaFoldDB" id="A0A0B4CVY8"/>
<evidence type="ECO:0000256" key="1">
    <source>
        <dbReference type="SAM" id="MobiDB-lite"/>
    </source>
</evidence>
<evidence type="ECO:0000313" key="3">
    <source>
        <dbReference type="Proteomes" id="UP000031166"/>
    </source>
</evidence>
<reference evidence="2 3" key="1">
    <citation type="submission" date="2014-12" db="EMBL/GenBank/DDBJ databases">
        <title>Genome sequencing of Brevundimonas nasdae TPW30.</title>
        <authorList>
            <person name="Tan P.W."/>
            <person name="Chan K.-G."/>
        </authorList>
    </citation>
    <scope>NUCLEOTIDE SEQUENCE [LARGE SCALE GENOMIC DNA]</scope>
    <source>
        <strain evidence="2 3">TPW30</strain>
    </source>
</reference>
<sequence length="118" mass="13514">MKDLKTGFSDRITAQQEAKKALLAKFKPKAAAPDPEFELLAEKRAAEKEALRQKHEMAKAELRREKAEKEAARLAAELAAQEEIDAEKRADRKARKQLTKEEQKAKRDARYAARKARR</sequence>
<protein>
    <submittedName>
        <fullName evidence="2">Treponemal membrane protein B</fullName>
    </submittedName>
</protein>
<comment type="caution">
    <text evidence="2">The sequence shown here is derived from an EMBL/GenBank/DDBJ whole genome shotgun (WGS) entry which is preliminary data.</text>
</comment>
<dbReference type="InterPro" id="IPR045510">
    <property type="entry name" value="DUF6481"/>
</dbReference>
<feature type="compositionally biased region" description="Basic and acidic residues" evidence="1">
    <location>
        <begin position="98"/>
        <end position="111"/>
    </location>
</feature>
<dbReference type="Proteomes" id="UP000031166">
    <property type="component" value="Unassembled WGS sequence"/>
</dbReference>